<keyword evidence="5 6" id="KW-0472">Membrane</keyword>
<evidence type="ECO:0000313" key="8">
    <source>
        <dbReference type="Proteomes" id="UP000783287"/>
    </source>
</evidence>
<keyword evidence="4 6" id="KW-1133">Transmembrane helix</keyword>
<dbReference type="GO" id="GO:0051301">
    <property type="term" value="P:cell division"/>
    <property type="evidence" value="ECO:0007669"/>
    <property type="project" value="InterPro"/>
</dbReference>
<evidence type="ECO:0000256" key="4">
    <source>
        <dbReference type="ARBA" id="ARBA00022989"/>
    </source>
</evidence>
<proteinExistence type="predicted"/>
<dbReference type="GO" id="GO:0015648">
    <property type="term" value="F:lipid-linked peptidoglycan transporter activity"/>
    <property type="evidence" value="ECO:0007669"/>
    <property type="project" value="TreeGrafter"/>
</dbReference>
<dbReference type="PANTHER" id="PTHR30474">
    <property type="entry name" value="CELL CYCLE PROTEIN"/>
    <property type="match status" value="1"/>
</dbReference>
<feature type="transmembrane region" description="Helical" evidence="6">
    <location>
        <begin position="312"/>
        <end position="334"/>
    </location>
</feature>
<feature type="transmembrane region" description="Helical" evidence="6">
    <location>
        <begin position="164"/>
        <end position="181"/>
    </location>
</feature>
<feature type="transmembrane region" description="Helical" evidence="6">
    <location>
        <begin position="346"/>
        <end position="364"/>
    </location>
</feature>
<organism evidence="7 8">
    <name type="scientific">Candidatus Dojkabacteria bacterium</name>
    <dbReference type="NCBI Taxonomy" id="2099670"/>
    <lineage>
        <taxon>Bacteria</taxon>
        <taxon>Candidatus Dojkabacteria</taxon>
    </lineage>
</organism>
<dbReference type="GO" id="GO:0005886">
    <property type="term" value="C:plasma membrane"/>
    <property type="evidence" value="ECO:0007669"/>
    <property type="project" value="TreeGrafter"/>
</dbReference>
<dbReference type="GO" id="GO:0008360">
    <property type="term" value="P:regulation of cell shape"/>
    <property type="evidence" value="ECO:0007669"/>
    <property type="project" value="UniProtKB-KW"/>
</dbReference>
<dbReference type="AlphaFoldDB" id="A0A955L633"/>
<feature type="transmembrane region" description="Helical" evidence="6">
    <location>
        <begin position="280"/>
        <end position="300"/>
    </location>
</feature>
<reference evidence="7" key="2">
    <citation type="journal article" date="2021" name="Microbiome">
        <title>Successional dynamics and alternative stable states in a saline activated sludge microbial community over 9 years.</title>
        <authorList>
            <person name="Wang Y."/>
            <person name="Ye J."/>
            <person name="Ju F."/>
            <person name="Liu L."/>
            <person name="Boyd J.A."/>
            <person name="Deng Y."/>
            <person name="Parks D.H."/>
            <person name="Jiang X."/>
            <person name="Yin X."/>
            <person name="Woodcroft B.J."/>
            <person name="Tyson G.W."/>
            <person name="Hugenholtz P."/>
            <person name="Polz M.F."/>
            <person name="Zhang T."/>
        </authorList>
    </citation>
    <scope>NUCLEOTIDE SEQUENCE</scope>
    <source>
        <strain evidence="7">HKST-UBA14</strain>
    </source>
</reference>
<keyword evidence="2 6" id="KW-0812">Transmembrane</keyword>
<gene>
    <name evidence="7" type="ORF">KC909_04950</name>
</gene>
<comment type="caution">
    <text evidence="7">The sequence shown here is derived from an EMBL/GenBank/DDBJ whole genome shotgun (WGS) entry which is preliminary data.</text>
</comment>
<dbReference type="InterPro" id="IPR001182">
    <property type="entry name" value="FtsW/RodA"/>
</dbReference>
<accession>A0A955L633</accession>
<dbReference type="Pfam" id="PF01098">
    <property type="entry name" value="FTSW_RODA_SPOVE"/>
    <property type="match status" value="2"/>
</dbReference>
<dbReference type="Proteomes" id="UP000783287">
    <property type="component" value="Unassembled WGS sequence"/>
</dbReference>
<feature type="transmembrane region" description="Helical" evidence="6">
    <location>
        <begin position="103"/>
        <end position="119"/>
    </location>
</feature>
<comment type="subcellular location">
    <subcellularLocation>
        <location evidence="1">Membrane</location>
        <topology evidence="1">Multi-pass membrane protein</topology>
    </subcellularLocation>
</comment>
<feature type="non-terminal residue" evidence="7">
    <location>
        <position position="1"/>
    </location>
</feature>
<dbReference type="EMBL" id="JAGQLK010000114">
    <property type="protein sequence ID" value="MCA9383691.1"/>
    <property type="molecule type" value="Genomic_DNA"/>
</dbReference>
<evidence type="ECO:0000313" key="7">
    <source>
        <dbReference type="EMBL" id="MCA9383691.1"/>
    </source>
</evidence>
<dbReference type="GO" id="GO:0032153">
    <property type="term" value="C:cell division site"/>
    <property type="evidence" value="ECO:0007669"/>
    <property type="project" value="TreeGrafter"/>
</dbReference>
<name>A0A955L633_9BACT</name>
<evidence type="ECO:0000256" key="1">
    <source>
        <dbReference type="ARBA" id="ARBA00004141"/>
    </source>
</evidence>
<evidence type="ECO:0000256" key="5">
    <source>
        <dbReference type="ARBA" id="ARBA00023136"/>
    </source>
</evidence>
<feature type="transmembrane region" description="Helical" evidence="6">
    <location>
        <begin position="126"/>
        <end position="144"/>
    </location>
</feature>
<evidence type="ECO:0000256" key="6">
    <source>
        <dbReference type="SAM" id="Phobius"/>
    </source>
</evidence>
<feature type="transmembrane region" description="Helical" evidence="6">
    <location>
        <begin position="188"/>
        <end position="206"/>
    </location>
</feature>
<evidence type="ECO:0000256" key="3">
    <source>
        <dbReference type="ARBA" id="ARBA00022960"/>
    </source>
</evidence>
<reference evidence="7" key="1">
    <citation type="submission" date="2020-04" db="EMBL/GenBank/DDBJ databases">
        <authorList>
            <person name="Zhang T."/>
        </authorList>
    </citation>
    <scope>NUCLEOTIDE SEQUENCE</scope>
    <source>
        <strain evidence="7">HKST-UBA14</strain>
    </source>
</reference>
<sequence>IAGTNRWINFGFFSFQPSEYAKIILILCTAAVFTIYDKVVDERPYLVINRTLTKVNQEGIAKRFSVFSGRVLENYPMIGKYILSIVVVAPIVLLTFIQPALGSSIIIAMIWGIMLIVTYPQQDKLFGFLIVAGIFFAALTRIAHIQLIDDSYFSVSFGTNTINYITLAIMFIGIIVTYFVARLRIITIIIALILSVTMLSGFILAWNKVLPDYQKTRITTFIGGPEANPLTAGYQVRQSRIAIGSGRLLGRGFLQGTQSGNNVLTQAHTDFVFAAISEQFGFIGGSMVMFLYIILIMRVLQVGLNTKSTYGSVVTSGVAALLLLHIFINIGMNLGKLPVTGIPLPLISYGGSSVFVILISLGIVQAIGGSQKPVDIGDNLMLTSRSLSNT</sequence>
<feature type="transmembrane region" description="Helical" evidence="6">
    <location>
        <begin position="78"/>
        <end position="97"/>
    </location>
</feature>
<protein>
    <submittedName>
        <fullName evidence="7">FtsW/RodA/SpoVE family cell cycle protein</fullName>
    </submittedName>
</protein>
<dbReference type="PANTHER" id="PTHR30474:SF1">
    <property type="entry name" value="PEPTIDOGLYCAN GLYCOSYLTRANSFERASE MRDB"/>
    <property type="match status" value="1"/>
</dbReference>
<keyword evidence="3" id="KW-0133">Cell shape</keyword>
<evidence type="ECO:0000256" key="2">
    <source>
        <dbReference type="ARBA" id="ARBA00022692"/>
    </source>
</evidence>